<evidence type="ECO:0000256" key="9">
    <source>
        <dbReference type="HAMAP-Rule" id="MF_00318"/>
    </source>
</evidence>
<comment type="function">
    <text evidence="9">Catalyzes the reversible conversion of 2-phosphoglycerate (2-PG) into phosphoenolpyruvate (PEP). It is essential for the degradation of carbohydrates via glycolysis.</text>
</comment>
<comment type="subcellular location">
    <subcellularLocation>
        <location evidence="9">Cytoplasm</location>
    </subcellularLocation>
    <subcellularLocation>
        <location evidence="9">Secreted</location>
    </subcellularLocation>
    <subcellularLocation>
        <location evidence="9">Cell surface</location>
    </subcellularLocation>
    <text evidence="9">Fractions of enolase are present in both the cytoplasm and on the cell surface.</text>
</comment>
<dbReference type="PROSITE" id="PS00164">
    <property type="entry name" value="ENOLASE"/>
    <property type="match status" value="1"/>
</dbReference>
<comment type="cofactor">
    <cofactor evidence="9">
        <name>Mg(2+)</name>
        <dbReference type="ChEBI" id="CHEBI:18420"/>
    </cofactor>
    <text evidence="9">Binds a second Mg(2+) ion via substrate during catalysis.</text>
</comment>
<dbReference type="SFLD" id="SFLDG00178">
    <property type="entry name" value="enolase"/>
    <property type="match status" value="1"/>
</dbReference>
<feature type="binding site" evidence="9">
    <location>
        <position position="162"/>
    </location>
    <ligand>
        <name>(2R)-2-phosphoglycerate</name>
        <dbReference type="ChEBI" id="CHEBI:58289"/>
    </ligand>
</feature>
<feature type="domain" description="Enolase N-terminal" evidence="11">
    <location>
        <begin position="4"/>
        <end position="133"/>
    </location>
</feature>
<organism evidence="12 13">
    <name type="scientific">Micrococcus lylae</name>
    <dbReference type="NCBI Taxonomy" id="1273"/>
    <lineage>
        <taxon>Bacteria</taxon>
        <taxon>Bacillati</taxon>
        <taxon>Actinomycetota</taxon>
        <taxon>Actinomycetes</taxon>
        <taxon>Micrococcales</taxon>
        <taxon>Micrococcaceae</taxon>
        <taxon>Micrococcus</taxon>
    </lineage>
</organism>
<accession>A0ABY2K1V9</accession>
<dbReference type="InterPro" id="IPR036849">
    <property type="entry name" value="Enolase-like_C_sf"/>
</dbReference>
<dbReference type="EMBL" id="SPKT01000002">
    <property type="protein sequence ID" value="TFI01148.1"/>
    <property type="molecule type" value="Genomic_DNA"/>
</dbReference>
<comment type="catalytic activity">
    <reaction evidence="9">
        <text>(2R)-2-phosphoglycerate = phosphoenolpyruvate + H2O</text>
        <dbReference type="Rhea" id="RHEA:10164"/>
        <dbReference type="ChEBI" id="CHEBI:15377"/>
        <dbReference type="ChEBI" id="CHEBI:58289"/>
        <dbReference type="ChEBI" id="CHEBI:58702"/>
        <dbReference type="EC" id="4.2.1.11"/>
    </reaction>
</comment>
<dbReference type="NCBIfam" id="TIGR01060">
    <property type="entry name" value="eno"/>
    <property type="match status" value="1"/>
</dbReference>
<keyword evidence="6 9" id="KW-0460">Magnesium</keyword>
<comment type="similarity">
    <text evidence="2 9">Belongs to the enolase family.</text>
</comment>
<comment type="pathway">
    <text evidence="1 9">Carbohydrate degradation; glycolysis; pyruvate from D-glyceraldehyde 3-phosphate: step 4/5.</text>
</comment>
<dbReference type="InterPro" id="IPR020810">
    <property type="entry name" value="Enolase_C"/>
</dbReference>
<dbReference type="SMART" id="SM01193">
    <property type="entry name" value="Enolase_N"/>
    <property type="match status" value="1"/>
</dbReference>
<dbReference type="SFLD" id="SFLDF00002">
    <property type="entry name" value="enolase"/>
    <property type="match status" value="1"/>
</dbReference>
<comment type="caution">
    <text evidence="12">The sequence shown here is derived from an EMBL/GenBank/DDBJ whole genome shotgun (WGS) entry which is preliminary data.</text>
</comment>
<dbReference type="Gene3D" id="3.20.20.120">
    <property type="entry name" value="Enolase-like C-terminal domain"/>
    <property type="match status" value="1"/>
</dbReference>
<evidence type="ECO:0000256" key="3">
    <source>
        <dbReference type="ARBA" id="ARBA00012058"/>
    </source>
</evidence>
<evidence type="ECO:0000256" key="4">
    <source>
        <dbReference type="ARBA" id="ARBA00017068"/>
    </source>
</evidence>
<dbReference type="PANTHER" id="PTHR11902:SF1">
    <property type="entry name" value="ENOLASE"/>
    <property type="match status" value="1"/>
</dbReference>
<feature type="binding site" evidence="9">
    <location>
        <position position="282"/>
    </location>
    <ligand>
        <name>Mg(2+)</name>
        <dbReference type="ChEBI" id="CHEBI:18420"/>
    </ligand>
</feature>
<dbReference type="PRINTS" id="PR00148">
    <property type="entry name" value="ENOLASE"/>
</dbReference>
<keyword evidence="13" id="KW-1185">Reference proteome</keyword>
<feature type="binding site" evidence="9">
    <location>
        <position position="364"/>
    </location>
    <ligand>
        <name>(2R)-2-phosphoglycerate</name>
        <dbReference type="ChEBI" id="CHEBI:58289"/>
    </ligand>
</feature>
<feature type="binding site" evidence="9">
    <location>
        <position position="241"/>
    </location>
    <ligand>
        <name>Mg(2+)</name>
        <dbReference type="ChEBI" id="CHEBI:18420"/>
    </ligand>
</feature>
<name>A0ABY2K1V9_9MICC</name>
<dbReference type="SFLD" id="SFLDS00001">
    <property type="entry name" value="Enolase"/>
    <property type="match status" value="1"/>
</dbReference>
<dbReference type="GO" id="GO:0004634">
    <property type="term" value="F:phosphopyruvate hydratase activity"/>
    <property type="evidence" value="ECO:0007669"/>
    <property type="project" value="UniProtKB-EC"/>
</dbReference>
<dbReference type="Gene3D" id="3.30.390.10">
    <property type="entry name" value="Enolase-like, N-terminal domain"/>
    <property type="match status" value="1"/>
</dbReference>
<dbReference type="Proteomes" id="UP000297477">
    <property type="component" value="Unassembled WGS sequence"/>
</dbReference>
<feature type="binding site" evidence="9">
    <location>
        <position position="363"/>
    </location>
    <ligand>
        <name>(2R)-2-phosphoglycerate</name>
        <dbReference type="ChEBI" id="CHEBI:58289"/>
    </ligand>
</feature>
<dbReference type="SUPFAM" id="SSF54826">
    <property type="entry name" value="Enolase N-terminal domain-like"/>
    <property type="match status" value="1"/>
</dbReference>
<sequence length="425" mass="45409">MALIDAIQAREILDSRGNPTVEVEVLLTDGSVGRAAVPSGASTGEFEAVERRDGDKGRYLGKGVQDAVAAVDEIADELEGAFAEDQRAVDYAMLDLDGTPNKGKVGANAILGVSMAVAVAAAQSAELPLFKYLGGPNAHVLPVPMMNILNGGAHADSNVDIQEFMIAPIGAPTFKEALRWGAEVYHALKKVLQDKGLGTGLGDEGGFAPNLESNRAALDLIAEAVQAAGYTLGEDIALALDVASSEFCENGRYTFEGEQRSAEQMAAYYTELVDNYPIVSIEDPLDENDWEGWQLLTESLGGRVQLVGDDLFVTNVERLQRGIDEKAGNALLVKVNQIGSMTETFDAISLAQRHMFHCMISHRSGETEDTFIADLAVATNAGQIKTGAPARSDRVAKYNQLLRIEEELGDAAVYAGRTAFPRFQG</sequence>
<proteinExistence type="inferred from homology"/>
<evidence type="ECO:0000259" key="10">
    <source>
        <dbReference type="SMART" id="SM01192"/>
    </source>
</evidence>
<dbReference type="Pfam" id="PF03952">
    <property type="entry name" value="Enolase_N"/>
    <property type="match status" value="1"/>
</dbReference>
<dbReference type="RefSeq" id="WP_067188082.1">
    <property type="nucleotide sequence ID" value="NZ_CP126965.1"/>
</dbReference>
<keyword evidence="8 9" id="KW-0456">Lyase</keyword>
<evidence type="ECO:0000256" key="7">
    <source>
        <dbReference type="ARBA" id="ARBA00023152"/>
    </source>
</evidence>
<keyword evidence="9" id="KW-0479">Metal-binding</keyword>
<keyword evidence="7 9" id="KW-0324">Glycolysis</keyword>
<dbReference type="PIRSF" id="PIRSF001400">
    <property type="entry name" value="Enolase"/>
    <property type="match status" value="1"/>
</dbReference>
<dbReference type="InterPro" id="IPR029017">
    <property type="entry name" value="Enolase-like_N"/>
</dbReference>
<evidence type="ECO:0000256" key="5">
    <source>
        <dbReference type="ARBA" id="ARBA00022525"/>
    </source>
</evidence>
<feature type="binding site" evidence="9">
    <location>
        <position position="385"/>
    </location>
    <ligand>
        <name>(2R)-2-phosphoglycerate</name>
        <dbReference type="ChEBI" id="CHEBI:58289"/>
    </ligand>
</feature>
<evidence type="ECO:0000256" key="8">
    <source>
        <dbReference type="ARBA" id="ARBA00023239"/>
    </source>
</evidence>
<reference evidence="12 13" key="1">
    <citation type="submission" date="2019-03" db="EMBL/GenBank/DDBJ databases">
        <title>Reclassification of Micrococcus aloeverae and Micrococcus yunnanensis as later heterotypic synonyms of Micrococcus luteus.</title>
        <authorList>
            <person name="Huang C.-H."/>
        </authorList>
    </citation>
    <scope>NUCLEOTIDE SEQUENCE [LARGE SCALE GENOMIC DNA]</scope>
    <source>
        <strain evidence="12 13">BCRC 12151</strain>
    </source>
</reference>
<dbReference type="EC" id="4.2.1.11" evidence="3 9"/>
<feature type="active site" description="Proton acceptor" evidence="9">
    <location>
        <position position="334"/>
    </location>
</feature>
<evidence type="ECO:0000313" key="13">
    <source>
        <dbReference type="Proteomes" id="UP000297477"/>
    </source>
</evidence>
<feature type="active site" description="Proton donor" evidence="9">
    <location>
        <position position="204"/>
    </location>
</feature>
<feature type="domain" description="Enolase C-terminal TIM barrel" evidence="10">
    <location>
        <begin position="138"/>
        <end position="422"/>
    </location>
</feature>
<evidence type="ECO:0000256" key="6">
    <source>
        <dbReference type="ARBA" id="ARBA00022842"/>
    </source>
</evidence>
<dbReference type="InterPro" id="IPR020809">
    <property type="entry name" value="Enolase_CS"/>
</dbReference>
<keyword evidence="5 9" id="KW-0964">Secreted</keyword>
<dbReference type="CDD" id="cd03313">
    <property type="entry name" value="enolase"/>
    <property type="match status" value="1"/>
</dbReference>
<dbReference type="Pfam" id="PF00113">
    <property type="entry name" value="Enolase_C"/>
    <property type="match status" value="1"/>
</dbReference>
<keyword evidence="9" id="KW-0963">Cytoplasm</keyword>
<evidence type="ECO:0000259" key="11">
    <source>
        <dbReference type="SMART" id="SM01193"/>
    </source>
</evidence>
<dbReference type="HAMAP" id="MF_00318">
    <property type="entry name" value="Enolase"/>
    <property type="match status" value="1"/>
</dbReference>
<dbReference type="SUPFAM" id="SSF51604">
    <property type="entry name" value="Enolase C-terminal domain-like"/>
    <property type="match status" value="1"/>
</dbReference>
<protein>
    <recommendedName>
        <fullName evidence="4 9">Enolase</fullName>
        <ecNumber evidence="3 9">4.2.1.11</ecNumber>
    </recommendedName>
    <alternativeName>
        <fullName evidence="9">2-phospho-D-glycerate hydro-lyase</fullName>
    </alternativeName>
    <alternativeName>
        <fullName evidence="9">2-phosphoglycerate dehydratase</fullName>
    </alternativeName>
</protein>
<evidence type="ECO:0000256" key="1">
    <source>
        <dbReference type="ARBA" id="ARBA00005031"/>
    </source>
</evidence>
<dbReference type="InterPro" id="IPR000941">
    <property type="entry name" value="Enolase"/>
</dbReference>
<evidence type="ECO:0000313" key="12">
    <source>
        <dbReference type="EMBL" id="TFI01148.1"/>
    </source>
</evidence>
<dbReference type="PANTHER" id="PTHR11902">
    <property type="entry name" value="ENOLASE"/>
    <property type="match status" value="1"/>
</dbReference>
<dbReference type="InterPro" id="IPR020811">
    <property type="entry name" value="Enolase_N"/>
</dbReference>
<feature type="binding site" evidence="9">
    <location>
        <position position="309"/>
    </location>
    <ligand>
        <name>Mg(2+)</name>
        <dbReference type="ChEBI" id="CHEBI:18420"/>
    </ligand>
</feature>
<gene>
    <name evidence="9" type="primary">eno</name>
    <name evidence="12" type="ORF">E4A49_01420</name>
</gene>
<dbReference type="SMART" id="SM01192">
    <property type="entry name" value="Enolase_C"/>
    <property type="match status" value="1"/>
</dbReference>
<feature type="binding site" evidence="9">
    <location>
        <position position="334"/>
    </location>
    <ligand>
        <name>(2R)-2-phosphoglycerate</name>
        <dbReference type="ChEBI" id="CHEBI:58289"/>
    </ligand>
</feature>
<evidence type="ECO:0000256" key="2">
    <source>
        <dbReference type="ARBA" id="ARBA00009604"/>
    </source>
</evidence>